<accession>A0A4R8V933</accession>
<dbReference type="RefSeq" id="WP_104095123.1">
    <property type="nucleotide sequence ID" value="NZ_JACHBP010000001.1"/>
</dbReference>
<evidence type="ECO:0000313" key="2">
    <source>
        <dbReference type="Proteomes" id="UP000298488"/>
    </source>
</evidence>
<keyword evidence="2" id="KW-1185">Reference proteome</keyword>
<comment type="caution">
    <text evidence="1">The sequence shown here is derived from an EMBL/GenBank/DDBJ whole genome shotgun (WGS) entry which is preliminary data.</text>
</comment>
<reference evidence="1 2" key="1">
    <citation type="submission" date="2019-03" db="EMBL/GenBank/DDBJ databases">
        <title>Genomics of glacier-inhabiting Cryobacterium strains.</title>
        <authorList>
            <person name="Liu Q."/>
            <person name="Xin Y.-H."/>
        </authorList>
    </citation>
    <scope>NUCLEOTIDE SEQUENCE [LARGE SCALE GENOMIC DNA]</scope>
    <source>
        <strain evidence="1 2">CGMCC 1.10440</strain>
    </source>
</reference>
<dbReference type="EMBL" id="SOFI01000003">
    <property type="protein sequence ID" value="TFB79243.1"/>
    <property type="molecule type" value="Genomic_DNA"/>
</dbReference>
<dbReference type="Proteomes" id="UP000298488">
    <property type="component" value="Unassembled WGS sequence"/>
</dbReference>
<dbReference type="AlphaFoldDB" id="A0A4R8V933"/>
<protein>
    <submittedName>
        <fullName evidence="1">Uncharacterized protein</fullName>
    </submittedName>
</protein>
<evidence type="ECO:0000313" key="1">
    <source>
        <dbReference type="EMBL" id="TFB79243.1"/>
    </source>
</evidence>
<gene>
    <name evidence="1" type="ORF">E3N84_03750</name>
</gene>
<proteinExistence type="predicted"/>
<sequence>MPLQSLDKGSIPLEPAAPPTGGLRVAPAITSERIQYGGRTFTCTPEMARIFLKHAREVIETGDEQLVPLLHNGGIELLHISRATPYTLLDRPEP</sequence>
<name>A0A4R8V933_9MICO</name>
<organism evidence="1 2">
    <name type="scientific">Terrimesophilobacter mesophilus</name>
    <dbReference type="NCBI Taxonomy" id="433647"/>
    <lineage>
        <taxon>Bacteria</taxon>
        <taxon>Bacillati</taxon>
        <taxon>Actinomycetota</taxon>
        <taxon>Actinomycetes</taxon>
        <taxon>Micrococcales</taxon>
        <taxon>Microbacteriaceae</taxon>
        <taxon>Terrimesophilobacter</taxon>
    </lineage>
</organism>
<dbReference type="OrthoDB" id="5125001at2"/>